<comment type="caution">
    <text evidence="1">The sequence shown here is derived from an EMBL/GenBank/DDBJ whole genome shotgun (WGS) entry which is preliminary data.</text>
</comment>
<organism evidence="1 2">
    <name type="scientific">Tothia fuscella</name>
    <dbReference type="NCBI Taxonomy" id="1048955"/>
    <lineage>
        <taxon>Eukaryota</taxon>
        <taxon>Fungi</taxon>
        <taxon>Dikarya</taxon>
        <taxon>Ascomycota</taxon>
        <taxon>Pezizomycotina</taxon>
        <taxon>Dothideomycetes</taxon>
        <taxon>Pleosporomycetidae</taxon>
        <taxon>Venturiales</taxon>
        <taxon>Cylindrosympodiaceae</taxon>
        <taxon>Tothia</taxon>
    </lineage>
</organism>
<dbReference type="Proteomes" id="UP000800235">
    <property type="component" value="Unassembled WGS sequence"/>
</dbReference>
<evidence type="ECO:0000313" key="2">
    <source>
        <dbReference type="Proteomes" id="UP000800235"/>
    </source>
</evidence>
<accession>A0A9P4NIE4</accession>
<gene>
    <name evidence="1" type="ORF">EJ08DRAFT_701292</name>
</gene>
<name>A0A9P4NIE4_9PEZI</name>
<dbReference type="EMBL" id="MU007084">
    <property type="protein sequence ID" value="KAF2423167.1"/>
    <property type="molecule type" value="Genomic_DNA"/>
</dbReference>
<evidence type="ECO:0000313" key="1">
    <source>
        <dbReference type="EMBL" id="KAF2423167.1"/>
    </source>
</evidence>
<reference evidence="1" key="1">
    <citation type="journal article" date="2020" name="Stud. Mycol.">
        <title>101 Dothideomycetes genomes: a test case for predicting lifestyles and emergence of pathogens.</title>
        <authorList>
            <person name="Haridas S."/>
            <person name="Albert R."/>
            <person name="Binder M."/>
            <person name="Bloem J."/>
            <person name="Labutti K."/>
            <person name="Salamov A."/>
            <person name="Andreopoulos B."/>
            <person name="Baker S."/>
            <person name="Barry K."/>
            <person name="Bills G."/>
            <person name="Bluhm B."/>
            <person name="Cannon C."/>
            <person name="Castanera R."/>
            <person name="Culley D."/>
            <person name="Daum C."/>
            <person name="Ezra D."/>
            <person name="Gonzalez J."/>
            <person name="Henrissat B."/>
            <person name="Kuo A."/>
            <person name="Liang C."/>
            <person name="Lipzen A."/>
            <person name="Lutzoni F."/>
            <person name="Magnuson J."/>
            <person name="Mondo S."/>
            <person name="Nolan M."/>
            <person name="Ohm R."/>
            <person name="Pangilinan J."/>
            <person name="Park H.-J."/>
            <person name="Ramirez L."/>
            <person name="Alfaro M."/>
            <person name="Sun H."/>
            <person name="Tritt A."/>
            <person name="Yoshinaga Y."/>
            <person name="Zwiers L.-H."/>
            <person name="Turgeon B."/>
            <person name="Goodwin S."/>
            <person name="Spatafora J."/>
            <person name="Crous P."/>
            <person name="Grigoriev I."/>
        </authorList>
    </citation>
    <scope>NUCLEOTIDE SEQUENCE</scope>
    <source>
        <strain evidence="1">CBS 130266</strain>
    </source>
</reference>
<keyword evidence="2" id="KW-1185">Reference proteome</keyword>
<dbReference type="AlphaFoldDB" id="A0A9P4NIE4"/>
<protein>
    <submittedName>
        <fullName evidence="1">Uncharacterized protein</fullName>
    </submittedName>
</protein>
<proteinExistence type="predicted"/>
<sequence>MAFSFTSRRSSRISRGRFGGYAYLSRFKQQTMFDFVLALESRKQKVQYIAYDEWPLSIKSFPVLFRHCQPPPEIRPLSEKRKLAKSKYPLRFIAGKSRSQRSYGSDLHLKWANYLFSSYKDGTSTSLAAEAVEKLSKALIQGSRRQVQHENDTLLSSLAKPLVCDLFHSEPRNAIPTLAIQKVHSAYPYEIILDFAVPEAHEEKFFSRSQHTEWLSTTSSTPPNHYQFYRRKRIQPRDRHLSYIDEGTGRELWRHVFMYVRVQAEVTLTSGWITDWKNAVSLPREKRRVNFDVVSSLLPPGEYWRFREGGEWTGGREIGWKIAWIR</sequence>